<protein>
    <submittedName>
        <fullName evidence="1">Uncharacterized protein</fullName>
    </submittedName>
</protein>
<proteinExistence type="predicted"/>
<sequence>MSNLEKLVTAFDLLGCEAAKRGKVIDIALYDDSYLMQTSDVHPSTVDVDAFLQSERRLANQLIGNIAKKLDLAPGWLNLAARFVVHPNGKPEPKLFPFGDYPRNGEGPVGLRVFWPDPEYILVMKLLTNGDADFTNDERNEALICSLEQKTRHSDKASLKTTCKSCFPELPYVKVEMNLNRRPGTLVEVIRRVKAHGHDFHITFREFLDNFYVEEDLRVKYAKILGRPEFLDDDVKDAYIGGVAEHLCHRWGIGTPPEWTNDPRRFLKKPWFPPGADSEKPRLLVESPSAFRRRLIFIEAEPLRRIRMPHDERWCAYEEMRSGLKLDVNLTPWKG</sequence>
<dbReference type="AlphaFoldDB" id="A0A285U1I7"/>
<gene>
    <name evidence="1" type="ORF">SAMN05428964_10929</name>
</gene>
<dbReference type="RefSeq" id="WP_097053588.1">
    <property type="nucleotide sequence ID" value="NZ_OBMM01000009.1"/>
</dbReference>
<reference evidence="1 2" key="1">
    <citation type="submission" date="2017-08" db="EMBL/GenBank/DDBJ databases">
        <authorList>
            <person name="de Groot N.N."/>
        </authorList>
    </citation>
    <scope>NUCLEOTIDE SEQUENCE [LARGE SCALE GENOMIC DNA]</scope>
    <source>
        <strain evidence="1 2">USBA 78</strain>
    </source>
</reference>
<dbReference type="EMBL" id="OBMM01000009">
    <property type="protein sequence ID" value="SOC30396.1"/>
    <property type="molecule type" value="Genomic_DNA"/>
</dbReference>
<evidence type="ECO:0000313" key="2">
    <source>
        <dbReference type="Proteomes" id="UP000219068"/>
    </source>
</evidence>
<dbReference type="Proteomes" id="UP000219068">
    <property type="component" value="Unassembled WGS sequence"/>
</dbReference>
<evidence type="ECO:0000313" key="1">
    <source>
        <dbReference type="EMBL" id="SOC30396.1"/>
    </source>
</evidence>
<organism evidence="1 2">
    <name type="scientific">Thalassospira xiamenensis</name>
    <dbReference type="NCBI Taxonomy" id="220697"/>
    <lineage>
        <taxon>Bacteria</taxon>
        <taxon>Pseudomonadati</taxon>
        <taxon>Pseudomonadota</taxon>
        <taxon>Alphaproteobacteria</taxon>
        <taxon>Rhodospirillales</taxon>
        <taxon>Thalassospiraceae</taxon>
        <taxon>Thalassospira</taxon>
    </lineage>
</organism>
<name>A0A285U1I7_9PROT</name>
<accession>A0A285U1I7</accession>